<name>Q0A7Q0_ALKEH</name>
<dbReference type="RefSeq" id="WP_011629531.1">
    <property type="nucleotide sequence ID" value="NC_008340.1"/>
</dbReference>
<evidence type="ECO:0000313" key="1">
    <source>
        <dbReference type="EMBL" id="ABI57137.1"/>
    </source>
</evidence>
<dbReference type="KEGG" id="aeh:Mlg_1793"/>
<evidence type="ECO:0000313" key="2">
    <source>
        <dbReference type="Proteomes" id="UP000001962"/>
    </source>
</evidence>
<sequence>MDRYSNFKALKAEQTEGRDFRVQVAVRDEAAVAVIAPHGGAIEPGTSELAFAIAGEQFSFAIFEGTKVAKNRDLHITSTNFDEPRCVEVVARSRTAVAIHGENSPGETVFAGGADALLRSQISEALAEAGFTVRKHENPNLQGTSRANICNRGTSGAGVQLELSRGLRSTLFESLNKAGRARQTDVFYKFVDAVRQGLIRAGLL</sequence>
<reference evidence="2" key="1">
    <citation type="submission" date="2006-08" db="EMBL/GenBank/DDBJ databases">
        <title>Complete sequence of Alkalilimnicola ehrilichei MLHE-1.</title>
        <authorList>
            <person name="Copeland A."/>
            <person name="Lucas S."/>
            <person name="Lapidus A."/>
            <person name="Barry K."/>
            <person name="Detter J.C."/>
            <person name="Glavina del Rio T."/>
            <person name="Hammon N."/>
            <person name="Israni S."/>
            <person name="Dalin E."/>
            <person name="Tice H."/>
            <person name="Pitluck S."/>
            <person name="Sims D."/>
            <person name="Brettin T."/>
            <person name="Bruce D."/>
            <person name="Han C."/>
            <person name="Tapia R."/>
            <person name="Gilna P."/>
            <person name="Schmutz J."/>
            <person name="Larimer F."/>
            <person name="Land M."/>
            <person name="Hauser L."/>
            <person name="Kyrpides N."/>
            <person name="Mikhailova N."/>
            <person name="Oremland R.S."/>
            <person name="Hoeft S.E."/>
            <person name="Switzer-Blum J."/>
            <person name="Kulp T."/>
            <person name="King G."/>
            <person name="Tabita R."/>
            <person name="Witte B."/>
            <person name="Santini J.M."/>
            <person name="Basu P."/>
            <person name="Hollibaugh J.T."/>
            <person name="Xie G."/>
            <person name="Stolz J.F."/>
            <person name="Richardson P."/>
        </authorList>
    </citation>
    <scope>NUCLEOTIDE SEQUENCE [LARGE SCALE GENOMIC DNA]</scope>
    <source>
        <strain evidence="2">ATCC BAA-1101 / DSM 17681 / MLHE-1</strain>
    </source>
</reference>
<dbReference type="OrthoDB" id="7721587at2"/>
<accession>Q0A7Q0</accession>
<dbReference type="Pfam" id="PF05908">
    <property type="entry name" value="Gamma_PGA_hydro"/>
    <property type="match status" value="1"/>
</dbReference>
<protein>
    <recommendedName>
        <fullName evidence="3">Replication protein</fullName>
    </recommendedName>
</protein>
<dbReference type="InterPro" id="IPR008585">
    <property type="entry name" value="Gamma_PGA_hydro"/>
</dbReference>
<organism evidence="1 2">
    <name type="scientific">Alkalilimnicola ehrlichii (strain ATCC BAA-1101 / DSM 17681 / MLHE-1)</name>
    <dbReference type="NCBI Taxonomy" id="187272"/>
    <lineage>
        <taxon>Bacteria</taxon>
        <taxon>Pseudomonadati</taxon>
        <taxon>Pseudomonadota</taxon>
        <taxon>Gammaproteobacteria</taxon>
        <taxon>Chromatiales</taxon>
        <taxon>Ectothiorhodospiraceae</taxon>
        <taxon>Alkalilimnicola</taxon>
    </lineage>
</organism>
<dbReference type="HOGENOM" id="CLU_082126_1_0_6"/>
<dbReference type="InterPro" id="IPR038128">
    <property type="entry name" value="Gamma_PGA_hydro_sf"/>
</dbReference>
<keyword evidence="2" id="KW-1185">Reference proteome</keyword>
<dbReference type="AlphaFoldDB" id="Q0A7Q0"/>
<gene>
    <name evidence="1" type="ordered locus">Mlg_1793</name>
</gene>
<dbReference type="Gene3D" id="3.40.630.100">
    <property type="entry name" value="Poly-gamma-glutamate hydrolase, zinc-binding motif"/>
    <property type="match status" value="1"/>
</dbReference>
<evidence type="ECO:0008006" key="3">
    <source>
        <dbReference type="Google" id="ProtNLM"/>
    </source>
</evidence>
<dbReference type="EMBL" id="CP000453">
    <property type="protein sequence ID" value="ABI57137.1"/>
    <property type="molecule type" value="Genomic_DNA"/>
</dbReference>
<dbReference type="Proteomes" id="UP000001962">
    <property type="component" value="Chromosome"/>
</dbReference>
<dbReference type="eggNOG" id="COG4195">
    <property type="taxonomic scope" value="Bacteria"/>
</dbReference>
<proteinExistence type="predicted"/>